<proteinExistence type="predicted"/>
<reference evidence="1 2" key="1">
    <citation type="journal article" date="2022" name="bioRxiv">
        <title>The genome of the oomycete Peronosclerospora sorghi, a cosmopolitan pathogen of maize and sorghum, is inflated with dispersed pseudogenes.</title>
        <authorList>
            <person name="Fletcher K."/>
            <person name="Martin F."/>
            <person name="Isakeit T."/>
            <person name="Cavanaugh K."/>
            <person name="Magill C."/>
            <person name="Michelmore R."/>
        </authorList>
    </citation>
    <scope>NUCLEOTIDE SEQUENCE [LARGE SCALE GENOMIC DNA]</scope>
    <source>
        <strain evidence="1">P6</strain>
    </source>
</reference>
<dbReference type="EMBL" id="CM047580">
    <property type="protein sequence ID" value="KAI9922003.1"/>
    <property type="molecule type" value="Genomic_DNA"/>
</dbReference>
<gene>
    <name evidence="1" type="ORF">PsorP6_001456</name>
</gene>
<protein>
    <submittedName>
        <fullName evidence="1">Uncharacterized protein</fullName>
    </submittedName>
</protein>
<sequence length="69" mass="7946">MKKHEYPHILEVLIRPDTGADDNVISRNVVKELQEFKSNVKMDKLKTIITVDLTDGCEMICTERCKVNV</sequence>
<dbReference type="Proteomes" id="UP001163321">
    <property type="component" value="Chromosome 1"/>
</dbReference>
<accession>A0ACC0WV75</accession>
<evidence type="ECO:0000313" key="1">
    <source>
        <dbReference type="EMBL" id="KAI9922003.1"/>
    </source>
</evidence>
<name>A0ACC0WV75_9STRA</name>
<evidence type="ECO:0000313" key="2">
    <source>
        <dbReference type="Proteomes" id="UP001163321"/>
    </source>
</evidence>
<comment type="caution">
    <text evidence="1">The sequence shown here is derived from an EMBL/GenBank/DDBJ whole genome shotgun (WGS) entry which is preliminary data.</text>
</comment>
<keyword evidence="2" id="KW-1185">Reference proteome</keyword>
<organism evidence="1 2">
    <name type="scientific">Peronosclerospora sorghi</name>
    <dbReference type="NCBI Taxonomy" id="230839"/>
    <lineage>
        <taxon>Eukaryota</taxon>
        <taxon>Sar</taxon>
        <taxon>Stramenopiles</taxon>
        <taxon>Oomycota</taxon>
        <taxon>Peronosporomycetes</taxon>
        <taxon>Peronosporales</taxon>
        <taxon>Peronosporaceae</taxon>
        <taxon>Peronosclerospora</taxon>
    </lineage>
</organism>